<dbReference type="GeneID" id="37119788"/>
<sequence length="127" mass="14113">MTGGCAARRDRRRGCPQQPPYPHRVYTLRFTAVLPSPAVWQRRWRTRLCSGGMLTAPVRLRPLEGFKFPVYPPEVDAGVCCCCCVSVPSHWCLLFSCYIFGLASSLDCLSSMLSVSAYCKSLLSCLA</sequence>
<gene>
    <name evidence="1" type="ORF">BO94DRAFT_74845</name>
</gene>
<dbReference type="OrthoDB" id="10608243at2759"/>
<dbReference type="AlphaFoldDB" id="A0A317WLE2"/>
<dbReference type="EMBL" id="MSFK01000014">
    <property type="protein sequence ID" value="PWY87316.1"/>
    <property type="molecule type" value="Genomic_DNA"/>
</dbReference>
<proteinExistence type="predicted"/>
<comment type="caution">
    <text evidence="1">The sequence shown here is derived from an EMBL/GenBank/DDBJ whole genome shotgun (WGS) entry which is preliminary data.</text>
</comment>
<protein>
    <submittedName>
        <fullName evidence="1">Uncharacterized protein</fullName>
    </submittedName>
</protein>
<name>A0A317WLE2_9EURO</name>
<dbReference type="RefSeq" id="XP_025467524.1">
    <property type="nucleotide sequence ID" value="XM_025617645.1"/>
</dbReference>
<evidence type="ECO:0000313" key="2">
    <source>
        <dbReference type="Proteomes" id="UP000246702"/>
    </source>
</evidence>
<keyword evidence="2" id="KW-1185">Reference proteome</keyword>
<accession>A0A317WLE2</accession>
<organism evidence="1 2">
    <name type="scientific">Aspergillus sclerotioniger CBS 115572</name>
    <dbReference type="NCBI Taxonomy" id="1450535"/>
    <lineage>
        <taxon>Eukaryota</taxon>
        <taxon>Fungi</taxon>
        <taxon>Dikarya</taxon>
        <taxon>Ascomycota</taxon>
        <taxon>Pezizomycotina</taxon>
        <taxon>Eurotiomycetes</taxon>
        <taxon>Eurotiomycetidae</taxon>
        <taxon>Eurotiales</taxon>
        <taxon>Aspergillaceae</taxon>
        <taxon>Aspergillus</taxon>
        <taxon>Aspergillus subgen. Circumdati</taxon>
    </lineage>
</organism>
<evidence type="ECO:0000313" key="1">
    <source>
        <dbReference type="EMBL" id="PWY87316.1"/>
    </source>
</evidence>
<reference evidence="1 2" key="1">
    <citation type="submission" date="2016-12" db="EMBL/GenBank/DDBJ databases">
        <title>The genomes of Aspergillus section Nigri reveals drivers in fungal speciation.</title>
        <authorList>
            <consortium name="DOE Joint Genome Institute"/>
            <person name="Vesth T.C."/>
            <person name="Nybo J."/>
            <person name="Theobald S."/>
            <person name="Brandl J."/>
            <person name="Frisvad J.C."/>
            <person name="Nielsen K.F."/>
            <person name="Lyhne E.K."/>
            <person name="Kogle M.E."/>
            <person name="Kuo A."/>
            <person name="Riley R."/>
            <person name="Clum A."/>
            <person name="Nolan M."/>
            <person name="Lipzen A."/>
            <person name="Salamov A."/>
            <person name="Henrissat B."/>
            <person name="Wiebenga A."/>
            <person name="De Vries R.P."/>
            <person name="Grigoriev I.V."/>
            <person name="Mortensen U.H."/>
            <person name="Andersen M.R."/>
            <person name="Baker S.E."/>
        </authorList>
    </citation>
    <scope>NUCLEOTIDE SEQUENCE [LARGE SCALE GENOMIC DNA]</scope>
    <source>
        <strain evidence="1 2">CBS 115572</strain>
    </source>
</reference>
<dbReference type="Proteomes" id="UP000246702">
    <property type="component" value="Unassembled WGS sequence"/>
</dbReference>